<dbReference type="SMART" id="SM00530">
    <property type="entry name" value="HTH_XRE"/>
    <property type="match status" value="1"/>
</dbReference>
<dbReference type="PANTHER" id="PTHR46797:SF23">
    <property type="entry name" value="HTH-TYPE TRANSCRIPTIONAL REGULATOR SUTR"/>
    <property type="match status" value="1"/>
</dbReference>
<organism evidence="5 6">
    <name type="scientific">Pacificimonas pallii</name>
    <dbReference type="NCBI Taxonomy" id="2827236"/>
    <lineage>
        <taxon>Bacteria</taxon>
        <taxon>Pseudomonadati</taxon>
        <taxon>Pseudomonadota</taxon>
        <taxon>Alphaproteobacteria</taxon>
        <taxon>Sphingomonadales</taxon>
        <taxon>Sphingosinicellaceae</taxon>
        <taxon>Pacificimonas</taxon>
    </lineage>
</organism>
<evidence type="ECO:0000259" key="4">
    <source>
        <dbReference type="PROSITE" id="PS50943"/>
    </source>
</evidence>
<name>A0ABS6SH29_9SPHN</name>
<dbReference type="CDD" id="cd00093">
    <property type="entry name" value="HTH_XRE"/>
    <property type="match status" value="1"/>
</dbReference>
<sequence>MKSERFSLPDRKIFAGPRMRRLRGRLGLTQTRMAEEIGVSTSYLNLIERNQRPLTAPFLLKLSETYNADLRELISEGEEQVEREVAEALASPLLSGIDVGKAELQEFVAAQPGIAQALIQLHRAKESGGDPEPTPGKGQTPLAAVRAIIEGARNHFPELEAACEDLADELRLAGPHFLGSVSDRLRVKHGFTIRILPADVMPELLRRFDIHNRQVQLSEILDNASRSFQAAYQLATFELKSQIEAVASRANLASKPAERLLVQNLTNYAAAAMMMPYRRFYEAAEATGYDISLLEARFGAGFEQVAHRLTTLQRPGARGIPFFLIRVDRAGNISKRFSAGSFPFAQTGGTCPLWTLHRAFERRGETLTQLVELEDGGRFLTMARTVTAYRQPFGMAAPEFAIGLGCETRHAHGLTYAKGLDLDGTAMPIGLGCAACTRTGCRQRAVPPTNRRLIIDETQRGPNAFEFAKD</sequence>
<keyword evidence="1" id="KW-0805">Transcription regulation</keyword>
<proteinExistence type="predicted"/>
<gene>
    <name evidence="5" type="ORF">KCG44_13125</name>
</gene>
<keyword evidence="2" id="KW-0238">DNA-binding</keyword>
<keyword evidence="6" id="KW-1185">Reference proteome</keyword>
<evidence type="ECO:0000256" key="3">
    <source>
        <dbReference type="ARBA" id="ARBA00023163"/>
    </source>
</evidence>
<dbReference type="PIRSF" id="PIRSF019251">
    <property type="entry name" value="Rv0465c"/>
    <property type="match status" value="1"/>
</dbReference>
<dbReference type="PANTHER" id="PTHR46797">
    <property type="entry name" value="HTH-TYPE TRANSCRIPTIONAL REGULATOR"/>
    <property type="match status" value="1"/>
</dbReference>
<evidence type="ECO:0000256" key="2">
    <source>
        <dbReference type="ARBA" id="ARBA00023125"/>
    </source>
</evidence>
<dbReference type="EMBL" id="JAGSPA010000004">
    <property type="protein sequence ID" value="MBV7257728.1"/>
    <property type="molecule type" value="Genomic_DNA"/>
</dbReference>
<protein>
    <submittedName>
        <fullName evidence="5">DUF2083 domain-containing protein</fullName>
    </submittedName>
</protein>
<dbReference type="Pfam" id="PF01381">
    <property type="entry name" value="HTH_3"/>
    <property type="match status" value="1"/>
</dbReference>
<dbReference type="Pfam" id="PF09856">
    <property type="entry name" value="ScfRs"/>
    <property type="match status" value="1"/>
</dbReference>
<dbReference type="PROSITE" id="PS50943">
    <property type="entry name" value="HTH_CROC1"/>
    <property type="match status" value="1"/>
</dbReference>
<dbReference type="InterPro" id="IPR026281">
    <property type="entry name" value="HTH_RamB"/>
</dbReference>
<dbReference type="InterPro" id="IPR018653">
    <property type="entry name" value="ScfR_C"/>
</dbReference>
<dbReference type="InterPro" id="IPR010359">
    <property type="entry name" value="IrrE_HExxH"/>
</dbReference>
<comment type="caution">
    <text evidence="5">The sequence shown here is derived from an EMBL/GenBank/DDBJ whole genome shotgun (WGS) entry which is preliminary data.</text>
</comment>
<dbReference type="RefSeq" id="WP_218446559.1">
    <property type="nucleotide sequence ID" value="NZ_JAGSPA010000004.1"/>
</dbReference>
<reference evidence="5 6" key="1">
    <citation type="submission" date="2021-04" db="EMBL/GenBank/DDBJ databases">
        <authorList>
            <person name="Pira H."/>
            <person name="Risdian C."/>
            <person name="Wink J."/>
        </authorList>
    </citation>
    <scope>NUCLEOTIDE SEQUENCE [LARGE SCALE GENOMIC DNA]</scope>
    <source>
        <strain evidence="5 6">WHA3</strain>
    </source>
</reference>
<evidence type="ECO:0000313" key="5">
    <source>
        <dbReference type="EMBL" id="MBV7257728.1"/>
    </source>
</evidence>
<evidence type="ECO:0000256" key="1">
    <source>
        <dbReference type="ARBA" id="ARBA00023015"/>
    </source>
</evidence>
<evidence type="ECO:0000313" key="6">
    <source>
        <dbReference type="Proteomes" id="UP000722336"/>
    </source>
</evidence>
<keyword evidence="3" id="KW-0804">Transcription</keyword>
<feature type="domain" description="HTH cro/C1-type" evidence="4">
    <location>
        <begin position="19"/>
        <end position="73"/>
    </location>
</feature>
<dbReference type="Proteomes" id="UP000722336">
    <property type="component" value="Unassembled WGS sequence"/>
</dbReference>
<accession>A0ABS6SH29</accession>
<dbReference type="InterPro" id="IPR001387">
    <property type="entry name" value="Cro/C1-type_HTH"/>
</dbReference>
<dbReference type="InterPro" id="IPR050807">
    <property type="entry name" value="TransReg_Diox_bact_type"/>
</dbReference>
<dbReference type="Pfam" id="PF06114">
    <property type="entry name" value="Peptidase_M78"/>
    <property type="match status" value="1"/>
</dbReference>